<protein>
    <recommendedName>
        <fullName evidence="3">Transcriptional regulator</fullName>
    </recommendedName>
</protein>
<evidence type="ECO:0000313" key="1">
    <source>
        <dbReference type="EMBL" id="MDO1451320.1"/>
    </source>
</evidence>
<accession>A0ABT8RGV4</accession>
<sequence>MQTSNQPQEIFNFFSKKNRVKLRDEFMGCFQMSASAFYAKVRDGGFTGEEQLWFIKWAKANGMPPFENCQNSEHLISKPLN</sequence>
<reference evidence="1" key="1">
    <citation type="submission" date="2023-07" db="EMBL/GenBank/DDBJ databases">
        <title>The genome sequence of Rhodocytophaga aerolata KACC 12507.</title>
        <authorList>
            <person name="Zhang X."/>
        </authorList>
    </citation>
    <scope>NUCLEOTIDE SEQUENCE</scope>
    <source>
        <strain evidence="1">KACC 12507</strain>
    </source>
</reference>
<gene>
    <name evidence="1" type="ORF">Q0590_33910</name>
</gene>
<keyword evidence="2" id="KW-1185">Reference proteome</keyword>
<dbReference type="RefSeq" id="WP_302042119.1">
    <property type="nucleotide sequence ID" value="NZ_JAUKPO010000052.1"/>
</dbReference>
<dbReference type="Proteomes" id="UP001168528">
    <property type="component" value="Unassembled WGS sequence"/>
</dbReference>
<evidence type="ECO:0008006" key="3">
    <source>
        <dbReference type="Google" id="ProtNLM"/>
    </source>
</evidence>
<name>A0ABT8RGV4_9BACT</name>
<organism evidence="1 2">
    <name type="scientific">Rhodocytophaga aerolata</name>
    <dbReference type="NCBI Taxonomy" id="455078"/>
    <lineage>
        <taxon>Bacteria</taxon>
        <taxon>Pseudomonadati</taxon>
        <taxon>Bacteroidota</taxon>
        <taxon>Cytophagia</taxon>
        <taxon>Cytophagales</taxon>
        <taxon>Rhodocytophagaceae</taxon>
        <taxon>Rhodocytophaga</taxon>
    </lineage>
</organism>
<dbReference type="EMBL" id="JAUKPO010000052">
    <property type="protein sequence ID" value="MDO1451320.1"/>
    <property type="molecule type" value="Genomic_DNA"/>
</dbReference>
<evidence type="ECO:0000313" key="2">
    <source>
        <dbReference type="Proteomes" id="UP001168528"/>
    </source>
</evidence>
<proteinExistence type="predicted"/>
<comment type="caution">
    <text evidence="1">The sequence shown here is derived from an EMBL/GenBank/DDBJ whole genome shotgun (WGS) entry which is preliminary data.</text>
</comment>